<name>A0AAE8N8V8_9PEZI</name>
<dbReference type="AlphaFoldDB" id="A0AAE8N8V8"/>
<dbReference type="Pfam" id="PF20150">
    <property type="entry name" value="2EXR"/>
    <property type="match status" value="1"/>
</dbReference>
<sequence length="496" mass="56060">MDGPSQSTRHGPQLRQIISTSVESMRLQAARFRARRGSPASHEPEPEALPWNGRVATQTVTCKHIANSWFSEPAVRTTHGRDEARDRERERDAEENALATLGELLVESVVFGSVSAFYPPNPTLSAEKQSAIRQRLLSAFESVMQHRKATTSSLFRRSPPARPPPEPRTFTLFPSLPAEIRLQIWRAALPPRGYRTLHIGQTVGESYCWTARLARPVLFWVCRESREVVRRKVFPIHADAPYRSGRSTEMKRFTTSWASEDDCLDFGAFAYPMALRCGQYLDKVRSFSAVAHNLSNILGPAWGVNEMRRQGTPPRDEGGVEKVMVVIQVVYIALPTQPPGALLDEAMQAHRSELPALAEANIVVRSVDHLAPLDPLVYRADAQQRLKDHHVTTVADLRDRARLKELLALGTVTRYWTDRHSRLRALLYHSNAFCMDCLLEWWDKVASEAAREALLKLREGDTSLAGVSQRREDPLPELVPAVRFKIQWPGFQEDRS</sequence>
<feature type="domain" description="2EXR" evidence="2">
    <location>
        <begin position="170"/>
        <end position="236"/>
    </location>
</feature>
<proteinExistence type="predicted"/>
<feature type="region of interest" description="Disordered" evidence="1">
    <location>
        <begin position="73"/>
        <end position="94"/>
    </location>
</feature>
<evidence type="ECO:0000259" key="2">
    <source>
        <dbReference type="Pfam" id="PF20150"/>
    </source>
</evidence>
<reference evidence="3" key="1">
    <citation type="submission" date="2018-03" db="EMBL/GenBank/DDBJ databases">
        <authorList>
            <person name="Guldener U."/>
        </authorList>
    </citation>
    <scope>NUCLEOTIDE SEQUENCE</scope>
</reference>
<evidence type="ECO:0000313" key="4">
    <source>
        <dbReference type="Proteomes" id="UP001187682"/>
    </source>
</evidence>
<evidence type="ECO:0000313" key="3">
    <source>
        <dbReference type="EMBL" id="SPO07272.1"/>
    </source>
</evidence>
<feature type="compositionally biased region" description="Basic and acidic residues" evidence="1">
    <location>
        <begin position="79"/>
        <end position="94"/>
    </location>
</feature>
<dbReference type="Proteomes" id="UP001187682">
    <property type="component" value="Unassembled WGS sequence"/>
</dbReference>
<dbReference type="InterPro" id="IPR045518">
    <property type="entry name" value="2EXR"/>
</dbReference>
<evidence type="ECO:0000256" key="1">
    <source>
        <dbReference type="SAM" id="MobiDB-lite"/>
    </source>
</evidence>
<protein>
    <recommendedName>
        <fullName evidence="2">2EXR domain-containing protein</fullName>
    </recommendedName>
</protein>
<dbReference type="EMBL" id="ONZQ02000019">
    <property type="protein sequence ID" value="SPO07272.1"/>
    <property type="molecule type" value="Genomic_DNA"/>
</dbReference>
<organism evidence="3 4">
    <name type="scientific">Cephalotrichum gorgonifer</name>
    <dbReference type="NCBI Taxonomy" id="2041049"/>
    <lineage>
        <taxon>Eukaryota</taxon>
        <taxon>Fungi</taxon>
        <taxon>Dikarya</taxon>
        <taxon>Ascomycota</taxon>
        <taxon>Pezizomycotina</taxon>
        <taxon>Sordariomycetes</taxon>
        <taxon>Hypocreomycetidae</taxon>
        <taxon>Microascales</taxon>
        <taxon>Microascaceae</taxon>
        <taxon>Cephalotrichum</taxon>
    </lineage>
</organism>
<gene>
    <name evidence="3" type="ORF">DNG_09966</name>
</gene>
<dbReference type="PANTHER" id="PTHR35910:SF6">
    <property type="entry name" value="2EXR DOMAIN-CONTAINING PROTEIN"/>
    <property type="match status" value="1"/>
</dbReference>
<dbReference type="PANTHER" id="PTHR35910">
    <property type="entry name" value="2EXR DOMAIN-CONTAINING PROTEIN"/>
    <property type="match status" value="1"/>
</dbReference>
<keyword evidence="4" id="KW-1185">Reference proteome</keyword>
<accession>A0AAE8N8V8</accession>
<comment type="caution">
    <text evidence="3">The sequence shown here is derived from an EMBL/GenBank/DDBJ whole genome shotgun (WGS) entry which is preliminary data.</text>
</comment>